<dbReference type="AlphaFoldDB" id="A0A0P1B4B3"/>
<protein>
    <submittedName>
        <fullName evidence="1">Uncharacterized protein</fullName>
    </submittedName>
</protein>
<evidence type="ECO:0000313" key="1">
    <source>
        <dbReference type="EMBL" id="CEG49622.1"/>
    </source>
</evidence>
<sequence>MVTRKLRLNAAFYHRLQCCICVVGGDEPKLKAPCVERFDDSSVFEEGNARSMSMLYSSKRDEH</sequence>
<proteinExistence type="predicted"/>
<dbReference type="RefSeq" id="XP_024585991.1">
    <property type="nucleotide sequence ID" value="XM_024720831.1"/>
</dbReference>
<evidence type="ECO:0000313" key="2">
    <source>
        <dbReference type="Proteomes" id="UP000054928"/>
    </source>
</evidence>
<accession>A0A0P1B4B3</accession>
<dbReference type="EMBL" id="CCYD01003090">
    <property type="protein sequence ID" value="CEG49622.1"/>
    <property type="molecule type" value="Genomic_DNA"/>
</dbReference>
<dbReference type="Proteomes" id="UP000054928">
    <property type="component" value="Unassembled WGS sequence"/>
</dbReference>
<reference evidence="2" key="1">
    <citation type="submission" date="2014-09" db="EMBL/GenBank/DDBJ databases">
        <authorList>
            <person name="Sharma Rahul"/>
            <person name="Thines Marco"/>
        </authorList>
    </citation>
    <scope>NUCLEOTIDE SEQUENCE [LARGE SCALE GENOMIC DNA]</scope>
</reference>
<dbReference type="GeneID" id="36402431"/>
<organism evidence="1 2">
    <name type="scientific">Plasmopara halstedii</name>
    <name type="common">Downy mildew of sunflower</name>
    <dbReference type="NCBI Taxonomy" id="4781"/>
    <lineage>
        <taxon>Eukaryota</taxon>
        <taxon>Sar</taxon>
        <taxon>Stramenopiles</taxon>
        <taxon>Oomycota</taxon>
        <taxon>Peronosporomycetes</taxon>
        <taxon>Peronosporales</taxon>
        <taxon>Peronosporaceae</taxon>
        <taxon>Plasmopara</taxon>
    </lineage>
</organism>
<keyword evidence="2" id="KW-1185">Reference proteome</keyword>
<name>A0A0P1B4B3_PLAHL</name>